<organism evidence="1 2">
    <name type="scientific">Megasphaera cerevisiae DSM 20462</name>
    <dbReference type="NCBI Taxonomy" id="1122219"/>
    <lineage>
        <taxon>Bacteria</taxon>
        <taxon>Bacillati</taxon>
        <taxon>Bacillota</taxon>
        <taxon>Negativicutes</taxon>
        <taxon>Veillonellales</taxon>
        <taxon>Veillonellaceae</taxon>
        <taxon>Megasphaera</taxon>
    </lineage>
</organism>
<gene>
    <name evidence="1" type="ORF">AB840_06510</name>
</gene>
<dbReference type="RefSeq" id="WP_048514027.1">
    <property type="nucleotide sequence ID" value="NZ_FUXD01000022.1"/>
</dbReference>
<evidence type="ECO:0008006" key="3">
    <source>
        <dbReference type="Google" id="ProtNLM"/>
    </source>
</evidence>
<dbReference type="InterPro" id="IPR029470">
    <property type="entry name" value="PDDEXK_4"/>
</dbReference>
<evidence type="ECO:0000313" key="1">
    <source>
        <dbReference type="EMBL" id="KMO86755.1"/>
    </source>
</evidence>
<dbReference type="Proteomes" id="UP000036503">
    <property type="component" value="Unassembled WGS sequence"/>
</dbReference>
<reference evidence="1 2" key="1">
    <citation type="submission" date="2015-06" db="EMBL/GenBank/DDBJ databases">
        <title>Draft genome sequence of beer spoilage bacterium Megasphaera cerevisiae type strain 20462.</title>
        <authorList>
            <person name="Kutumbaka K."/>
            <person name="Pasmowitz J."/>
            <person name="Mategko J."/>
            <person name="Reyes D."/>
            <person name="Friedrich A."/>
            <person name="Han S."/>
            <person name="Martens-Habbena W."/>
            <person name="Neal-McKinney J."/>
            <person name="Janagama H.K."/>
            <person name="Nadala C."/>
            <person name="Samadpour M."/>
        </authorList>
    </citation>
    <scope>NUCLEOTIDE SEQUENCE [LARGE SCALE GENOMIC DNA]</scope>
    <source>
        <strain evidence="1 2">DSM 20462</strain>
    </source>
</reference>
<keyword evidence="2" id="KW-1185">Reference proteome</keyword>
<sequence>MNIFKVFASSKKSFPEECMSALILWLLNPQMEHGLGYEFLQRFIQKLEEKDPKLTSLERRLVSQLRKSSQDEEGDQCGCEDVLCDLETHVTSDTGEAFIDAVLEFSDTILAIENKIYTNSASDFTQLCREYDGLRNAATRGKIKIKRRIVLIFLVPGDVDVTSMDEWRHKPDVQDGDSIQIGTWKENDQGYPSVYTLISELLRDEAGGRTEPIPEYTRHTLKALNAFICNDFQGYYYKNHKKPTSIGGLNPLAEGTENIQLLLGKTEGYVGVRFGINGFIFWSMAEMSF</sequence>
<dbReference type="OrthoDB" id="1453311at2"/>
<proteinExistence type="predicted"/>
<dbReference type="InParanoid" id="A0A0J6WTA3"/>
<dbReference type="PATRIC" id="fig|1122219.3.peg.781"/>
<dbReference type="EMBL" id="LEKT01000016">
    <property type="protein sequence ID" value="KMO86755.1"/>
    <property type="molecule type" value="Genomic_DNA"/>
</dbReference>
<dbReference type="Pfam" id="PF14281">
    <property type="entry name" value="PDDEXK_4"/>
    <property type="match status" value="1"/>
</dbReference>
<comment type="caution">
    <text evidence="1">The sequence shown here is derived from an EMBL/GenBank/DDBJ whole genome shotgun (WGS) entry which is preliminary data.</text>
</comment>
<accession>A0A0J6WTA3</accession>
<protein>
    <recommendedName>
        <fullName evidence="3">PD-(D/E)XK nuclease superfamily protein</fullName>
    </recommendedName>
</protein>
<evidence type="ECO:0000313" key="2">
    <source>
        <dbReference type="Proteomes" id="UP000036503"/>
    </source>
</evidence>
<name>A0A0J6WTA3_9FIRM</name>
<dbReference type="AlphaFoldDB" id="A0A0J6WTA3"/>